<reference evidence="3 4" key="1">
    <citation type="journal article" date="2018" name="Nat. Ecol. Evol.">
        <title>Pezizomycetes genomes reveal the molecular basis of ectomycorrhizal truffle lifestyle.</title>
        <authorList>
            <person name="Murat C."/>
            <person name="Payen T."/>
            <person name="Noel B."/>
            <person name="Kuo A."/>
            <person name="Morin E."/>
            <person name="Chen J."/>
            <person name="Kohler A."/>
            <person name="Krizsan K."/>
            <person name="Balestrini R."/>
            <person name="Da Silva C."/>
            <person name="Montanini B."/>
            <person name="Hainaut M."/>
            <person name="Levati E."/>
            <person name="Barry K.W."/>
            <person name="Belfiori B."/>
            <person name="Cichocki N."/>
            <person name="Clum A."/>
            <person name="Dockter R.B."/>
            <person name="Fauchery L."/>
            <person name="Guy J."/>
            <person name="Iotti M."/>
            <person name="Le Tacon F."/>
            <person name="Lindquist E.A."/>
            <person name="Lipzen A."/>
            <person name="Malagnac F."/>
            <person name="Mello A."/>
            <person name="Molinier V."/>
            <person name="Miyauchi S."/>
            <person name="Poulain J."/>
            <person name="Riccioni C."/>
            <person name="Rubini A."/>
            <person name="Sitrit Y."/>
            <person name="Splivallo R."/>
            <person name="Traeger S."/>
            <person name="Wang M."/>
            <person name="Zifcakova L."/>
            <person name="Wipf D."/>
            <person name="Zambonelli A."/>
            <person name="Paolocci F."/>
            <person name="Nowrousian M."/>
            <person name="Ottonello S."/>
            <person name="Baldrian P."/>
            <person name="Spatafora J.W."/>
            <person name="Henrissat B."/>
            <person name="Nagy L.G."/>
            <person name="Aury J.M."/>
            <person name="Wincker P."/>
            <person name="Grigoriev I.V."/>
            <person name="Bonfante P."/>
            <person name="Martin F.M."/>
        </authorList>
    </citation>
    <scope>NUCLEOTIDE SEQUENCE [LARGE SCALE GENOMIC DNA]</scope>
    <source>
        <strain evidence="3 4">RN42</strain>
    </source>
</reference>
<evidence type="ECO:0000313" key="4">
    <source>
        <dbReference type="Proteomes" id="UP000275078"/>
    </source>
</evidence>
<dbReference type="InterPro" id="IPR010625">
    <property type="entry name" value="CHCH"/>
</dbReference>
<dbReference type="Proteomes" id="UP000275078">
    <property type="component" value="Unassembled WGS sequence"/>
</dbReference>
<dbReference type="GO" id="GO:0005758">
    <property type="term" value="C:mitochondrial intermembrane space"/>
    <property type="evidence" value="ECO:0007669"/>
    <property type="project" value="InterPro"/>
</dbReference>
<evidence type="ECO:0000259" key="2">
    <source>
        <dbReference type="Pfam" id="PF06747"/>
    </source>
</evidence>
<dbReference type="GO" id="GO:0033617">
    <property type="term" value="P:mitochondrial respiratory chain complex IV assembly"/>
    <property type="evidence" value="ECO:0007669"/>
    <property type="project" value="InterPro"/>
</dbReference>
<name>A0A3N4IG25_ASCIM</name>
<keyword evidence="1" id="KW-1015">Disulfide bond</keyword>
<keyword evidence="4" id="KW-1185">Reference proteome</keyword>
<dbReference type="AlphaFoldDB" id="A0A3N4IG25"/>
<dbReference type="PANTHER" id="PTHR13639:SF2">
    <property type="entry name" value="CYTOCHROME C OXIDASE ASSEMBLY FACTOR 4 HOMOLOG, MITOCHONDRIAL"/>
    <property type="match status" value="1"/>
</dbReference>
<gene>
    <name evidence="3" type="ORF">BJ508DRAFT_412516</name>
</gene>
<dbReference type="InterPro" id="IPR039870">
    <property type="entry name" value="Coa4-like"/>
</dbReference>
<dbReference type="PANTHER" id="PTHR13639">
    <property type="entry name" value="CYTOCHROME C OXIDASE ASSEMBLY FACTOR 4 HOMOLOG, MITOCHONDRIAL"/>
    <property type="match status" value="1"/>
</dbReference>
<dbReference type="STRING" id="1160509.A0A3N4IG25"/>
<protein>
    <recommendedName>
        <fullName evidence="2">CHCH domain-containing protein</fullName>
    </recommendedName>
</protein>
<evidence type="ECO:0000313" key="3">
    <source>
        <dbReference type="EMBL" id="RPA84769.1"/>
    </source>
</evidence>
<dbReference type="OrthoDB" id="5586401at2759"/>
<sequence>MSEHEKKPATDPEDEPDAWDVRIEKTGCAEENTKLNDCFFETKDWRKCKDEMEAFKKCWAAKGNAQRVAERKA</sequence>
<evidence type="ECO:0000256" key="1">
    <source>
        <dbReference type="ARBA" id="ARBA00023157"/>
    </source>
</evidence>
<dbReference type="PROSITE" id="PS51808">
    <property type="entry name" value="CHCH"/>
    <property type="match status" value="1"/>
</dbReference>
<dbReference type="Pfam" id="PF06747">
    <property type="entry name" value="CHCH"/>
    <property type="match status" value="1"/>
</dbReference>
<organism evidence="3 4">
    <name type="scientific">Ascobolus immersus RN42</name>
    <dbReference type="NCBI Taxonomy" id="1160509"/>
    <lineage>
        <taxon>Eukaryota</taxon>
        <taxon>Fungi</taxon>
        <taxon>Dikarya</taxon>
        <taxon>Ascomycota</taxon>
        <taxon>Pezizomycotina</taxon>
        <taxon>Pezizomycetes</taxon>
        <taxon>Pezizales</taxon>
        <taxon>Ascobolaceae</taxon>
        <taxon>Ascobolus</taxon>
    </lineage>
</organism>
<accession>A0A3N4IG25</accession>
<dbReference type="EMBL" id="ML119657">
    <property type="protein sequence ID" value="RPA84769.1"/>
    <property type="molecule type" value="Genomic_DNA"/>
</dbReference>
<feature type="domain" description="CHCH" evidence="2">
    <location>
        <begin position="28"/>
        <end position="60"/>
    </location>
</feature>
<proteinExistence type="predicted"/>